<reference evidence="8" key="1">
    <citation type="submission" date="2016-06" db="UniProtKB">
        <authorList>
            <consortium name="WormBaseParasite"/>
        </authorList>
    </citation>
    <scope>IDENTIFICATION</scope>
</reference>
<sequence length="435" mass="51553">MDYVNARLDKDIFLEEEVCKLYMLRIEHLYYKYEIEDSLEHGQESSIALMERLCKEVYVRDDTKRLRQRAMLCQIYHLALHDKWHQARDLMLMSHLQAIVDHSDVSTQILYNRTICQLGLCAFRHSFIKEAHQGLSEIQNTQRAKELLAQGIAMRQQERTAEQEKLERARQIPYHMHINVELMECVYLICSMLLEIPHMASQEYELRRRLLSRSFHYQLKQSEKSSLIGPPENTREHVVAASRAMLNGDWKKCRDFIVNDKMDAKVWNLFRNSEKVKEMVIRRIQEESLRTYLLMYSTVYTTVSLETLSHLFELDKSTVHSVISKMIISEELSASLDEPTDCLIMHRVEPSRLQLLALHLTDKLTQLADSNEQILEPRAGRSYTGPGAWYGLRQERTIAEQQQRPNRMTYQDSSNKNRWNANLQNRRRMEQRVRY</sequence>
<dbReference type="EMBL" id="UZAJ01003247">
    <property type="protein sequence ID" value="VDO39679.1"/>
    <property type="molecule type" value="Genomic_DNA"/>
</dbReference>
<dbReference type="InterPro" id="IPR027516">
    <property type="entry name" value="EIF3C"/>
</dbReference>
<dbReference type="GO" id="GO:0003723">
    <property type="term" value="F:RNA binding"/>
    <property type="evidence" value="ECO:0007669"/>
    <property type="project" value="InterPro"/>
</dbReference>
<evidence type="ECO:0000313" key="6">
    <source>
        <dbReference type="EMBL" id="VDO39679.1"/>
    </source>
</evidence>
<keyword evidence="7" id="KW-1185">Reference proteome</keyword>
<dbReference type="SMART" id="SM00088">
    <property type="entry name" value="PINT"/>
    <property type="match status" value="1"/>
</dbReference>
<feature type="domain" description="PCI" evidence="5">
    <location>
        <begin position="174"/>
        <end position="350"/>
    </location>
</feature>
<dbReference type="InterPro" id="IPR058999">
    <property type="entry name" value="EIF3CL_C"/>
</dbReference>
<keyword evidence="3" id="KW-0648">Protein biosynthesis</keyword>
<dbReference type="STRING" id="387005.A0A183HA24"/>
<dbReference type="Pfam" id="PF26569">
    <property type="entry name" value="EIF3CL_C"/>
    <property type="match status" value="1"/>
</dbReference>
<keyword evidence="1" id="KW-0963">Cytoplasm</keyword>
<keyword evidence="2" id="KW-0396">Initiation factor</keyword>
<dbReference type="GO" id="GO:0003743">
    <property type="term" value="F:translation initiation factor activity"/>
    <property type="evidence" value="ECO:0007669"/>
    <property type="project" value="UniProtKB-KW"/>
</dbReference>
<dbReference type="InterPro" id="IPR008905">
    <property type="entry name" value="EIF3C_N_dom"/>
</dbReference>
<name>A0A183HA24_9BILA</name>
<dbReference type="PANTHER" id="PTHR13937:SF0">
    <property type="entry name" value="EUKARYOTIC TRANSLATION INITIATION FACTOR 3 SUBUNIT C-RELATED"/>
    <property type="match status" value="1"/>
</dbReference>
<dbReference type="SUPFAM" id="SSF46785">
    <property type="entry name" value="Winged helix' DNA-binding domain"/>
    <property type="match status" value="1"/>
</dbReference>
<dbReference type="Pfam" id="PF05470">
    <property type="entry name" value="eIF-3c_N"/>
    <property type="match status" value="1"/>
</dbReference>
<feature type="compositionally biased region" description="Polar residues" evidence="4">
    <location>
        <begin position="402"/>
        <end position="424"/>
    </location>
</feature>
<organism evidence="8">
    <name type="scientific">Onchocerca flexuosa</name>
    <dbReference type="NCBI Taxonomy" id="387005"/>
    <lineage>
        <taxon>Eukaryota</taxon>
        <taxon>Metazoa</taxon>
        <taxon>Ecdysozoa</taxon>
        <taxon>Nematoda</taxon>
        <taxon>Chromadorea</taxon>
        <taxon>Rhabditida</taxon>
        <taxon>Spirurina</taxon>
        <taxon>Spiruromorpha</taxon>
        <taxon>Filarioidea</taxon>
        <taxon>Onchocercidae</taxon>
        <taxon>Onchocerca</taxon>
    </lineage>
</organism>
<dbReference type="PANTHER" id="PTHR13937">
    <property type="entry name" value="EUKARYOTIC TRANSLATION INITATION FACTOR 3, SUBUNIT 8 EIF3S8 -RELATED"/>
    <property type="match status" value="1"/>
</dbReference>
<dbReference type="InterPro" id="IPR036390">
    <property type="entry name" value="WH_DNA-bd_sf"/>
</dbReference>
<accession>A0A183HA24</accession>
<evidence type="ECO:0000313" key="8">
    <source>
        <dbReference type="WBParaSite" id="OFLC_0000433501-mRNA-1"/>
    </source>
</evidence>
<evidence type="ECO:0000256" key="4">
    <source>
        <dbReference type="SAM" id="MobiDB-lite"/>
    </source>
</evidence>
<dbReference type="GO" id="GO:0031369">
    <property type="term" value="F:translation initiation factor binding"/>
    <property type="evidence" value="ECO:0007669"/>
    <property type="project" value="InterPro"/>
</dbReference>
<dbReference type="Pfam" id="PF01399">
    <property type="entry name" value="PCI"/>
    <property type="match status" value="1"/>
</dbReference>
<dbReference type="GO" id="GO:0005852">
    <property type="term" value="C:eukaryotic translation initiation factor 3 complex"/>
    <property type="evidence" value="ECO:0007669"/>
    <property type="project" value="InterPro"/>
</dbReference>
<evidence type="ECO:0000259" key="5">
    <source>
        <dbReference type="PROSITE" id="PS50250"/>
    </source>
</evidence>
<reference evidence="6 7" key="2">
    <citation type="submission" date="2018-11" db="EMBL/GenBank/DDBJ databases">
        <authorList>
            <consortium name="Pathogen Informatics"/>
        </authorList>
    </citation>
    <scope>NUCLEOTIDE SEQUENCE [LARGE SCALE GENOMIC DNA]</scope>
</reference>
<evidence type="ECO:0000313" key="7">
    <source>
        <dbReference type="Proteomes" id="UP000267606"/>
    </source>
</evidence>
<dbReference type="InterPro" id="IPR000717">
    <property type="entry name" value="PCI_dom"/>
</dbReference>
<dbReference type="Proteomes" id="UP000267606">
    <property type="component" value="Unassembled WGS sequence"/>
</dbReference>
<dbReference type="Gene3D" id="1.25.40.570">
    <property type="match status" value="1"/>
</dbReference>
<dbReference type="AlphaFoldDB" id="A0A183HA24"/>
<dbReference type="WBParaSite" id="OFLC_0000433501-mRNA-1">
    <property type="protein sequence ID" value="OFLC_0000433501-mRNA-1"/>
    <property type="gene ID" value="OFLC_0000433501"/>
</dbReference>
<gene>
    <name evidence="6" type="ORF">OFLC_LOCUS4336</name>
</gene>
<feature type="region of interest" description="Disordered" evidence="4">
    <location>
        <begin position="402"/>
        <end position="435"/>
    </location>
</feature>
<protein>
    <submittedName>
        <fullName evidence="8">PCI domain-containing protein</fullName>
    </submittedName>
</protein>
<evidence type="ECO:0000256" key="1">
    <source>
        <dbReference type="ARBA" id="ARBA00022490"/>
    </source>
</evidence>
<evidence type="ECO:0000256" key="2">
    <source>
        <dbReference type="ARBA" id="ARBA00022540"/>
    </source>
</evidence>
<dbReference type="PROSITE" id="PS50250">
    <property type="entry name" value="PCI"/>
    <property type="match status" value="1"/>
</dbReference>
<evidence type="ECO:0000256" key="3">
    <source>
        <dbReference type="ARBA" id="ARBA00022917"/>
    </source>
</evidence>
<proteinExistence type="predicted"/>